<dbReference type="RefSeq" id="WP_136257251.1">
    <property type="nucleotide sequence ID" value="NZ_MWIO01000011.1"/>
</dbReference>
<dbReference type="AlphaFoldDB" id="A0A4V3UT56"/>
<dbReference type="OrthoDB" id="7056878at2"/>
<comment type="caution">
    <text evidence="1">The sequence shown here is derived from an EMBL/GenBank/DDBJ whole genome shotgun (WGS) entry which is preliminary data.</text>
</comment>
<dbReference type="Pfam" id="PF20567">
    <property type="entry name" value="DUF6776"/>
    <property type="match status" value="1"/>
</dbReference>
<evidence type="ECO:0000313" key="1">
    <source>
        <dbReference type="EMBL" id="THD09171.1"/>
    </source>
</evidence>
<protein>
    <submittedName>
        <fullName evidence="1">Uncharacterized protein</fullName>
    </submittedName>
</protein>
<evidence type="ECO:0000313" key="2">
    <source>
        <dbReference type="Proteomes" id="UP000306317"/>
    </source>
</evidence>
<gene>
    <name evidence="1" type="ORF">B1991_03155</name>
</gene>
<name>A0A4V3UT56_9GAMM</name>
<dbReference type="InterPro" id="IPR046703">
    <property type="entry name" value="DUF6776"/>
</dbReference>
<accession>A0A4V3UT56</accession>
<proteinExistence type="predicted"/>
<dbReference type="EMBL" id="MWIO01000011">
    <property type="protein sequence ID" value="THD09171.1"/>
    <property type="molecule type" value="Genomic_DNA"/>
</dbReference>
<sequence length="250" mass="27407">MGSRPPPRLVVRRHDDVGRRWRRLWWGLAWLASLLAVGAAVHLLGARSTPAVVDHKQQRALLAEVDDLKQQVANLQRAGQVNEVATSALRGTLAQREKELSALRSDLGFYSRLVAGNGQRQGLKLQEVKLQPIAGSRGWTLILSLTQNAKRGDEVSGHATVSVEGMRKDKVVTLDWPALGDGAQKDGLPFRFTYFQQLQGTIVLPADFRPTRLRIRVDPASGETISRTVAWSAALSGNITTAEGDRDAQP</sequence>
<dbReference type="Proteomes" id="UP000306317">
    <property type="component" value="Unassembled WGS sequence"/>
</dbReference>
<reference evidence="1 2" key="1">
    <citation type="submission" date="2017-02" db="EMBL/GenBank/DDBJ databases">
        <title>Whole genome sequencing of Rhodanobacter lindaniclasticus DSM 17932.</title>
        <authorList>
            <person name="Kumar S."/>
            <person name="Patil P."/>
            <person name="Patil P.B."/>
        </authorList>
    </citation>
    <scope>NUCLEOTIDE SEQUENCE [LARGE SCALE GENOMIC DNA]</scope>
    <source>
        <strain evidence="1 2">DSM 17932</strain>
    </source>
</reference>
<keyword evidence="2" id="KW-1185">Reference proteome</keyword>
<organism evidence="1 2">
    <name type="scientific">Rhodanobacter lindaniclasticus</name>
    <dbReference type="NCBI Taxonomy" id="75310"/>
    <lineage>
        <taxon>Bacteria</taxon>
        <taxon>Pseudomonadati</taxon>
        <taxon>Pseudomonadota</taxon>
        <taxon>Gammaproteobacteria</taxon>
        <taxon>Lysobacterales</taxon>
        <taxon>Rhodanobacteraceae</taxon>
        <taxon>Rhodanobacter</taxon>
    </lineage>
</organism>